<dbReference type="EMBL" id="JBHRSX010000022">
    <property type="protein sequence ID" value="MFC3202468.1"/>
    <property type="molecule type" value="Genomic_DNA"/>
</dbReference>
<gene>
    <name evidence="1" type="ORF">ACFOEW_11640</name>
</gene>
<sequence>MTDNAFDEIMDNLKHWTSEEIHSPSLLMSLDDGSFHLGYYAGMGNSDSSPIDNFSPLYRTKINQLYREGQLEVTGRAFSLYPGSGRFRKLIFTKQYPEPGS</sequence>
<accession>A0ABV7JZE8</accession>
<dbReference type="RefSeq" id="WP_377908057.1">
    <property type="nucleotide sequence ID" value="NZ_JBHRSX010000022.1"/>
</dbReference>
<reference evidence="2" key="1">
    <citation type="journal article" date="2019" name="Int. J. Syst. Evol. Microbiol.">
        <title>The Global Catalogue of Microorganisms (GCM) 10K type strain sequencing project: providing services to taxonomists for standard genome sequencing and annotation.</title>
        <authorList>
            <consortium name="The Broad Institute Genomics Platform"/>
            <consortium name="The Broad Institute Genome Sequencing Center for Infectious Disease"/>
            <person name="Wu L."/>
            <person name="Ma J."/>
        </authorList>
    </citation>
    <scope>NUCLEOTIDE SEQUENCE [LARGE SCALE GENOMIC DNA]</scope>
    <source>
        <strain evidence="2">KCTC 52449</strain>
    </source>
</reference>
<organism evidence="1 2">
    <name type="scientific">Alteromonas oceani</name>
    <dbReference type="NCBI Taxonomy" id="2071609"/>
    <lineage>
        <taxon>Bacteria</taxon>
        <taxon>Pseudomonadati</taxon>
        <taxon>Pseudomonadota</taxon>
        <taxon>Gammaproteobacteria</taxon>
        <taxon>Alteromonadales</taxon>
        <taxon>Alteromonadaceae</taxon>
        <taxon>Alteromonas/Salinimonas group</taxon>
        <taxon>Alteromonas</taxon>
    </lineage>
</organism>
<name>A0ABV7JZE8_9ALTE</name>
<evidence type="ECO:0000313" key="2">
    <source>
        <dbReference type="Proteomes" id="UP001595477"/>
    </source>
</evidence>
<proteinExistence type="predicted"/>
<keyword evidence="2" id="KW-1185">Reference proteome</keyword>
<dbReference type="Proteomes" id="UP001595477">
    <property type="component" value="Unassembled WGS sequence"/>
</dbReference>
<comment type="caution">
    <text evidence="1">The sequence shown here is derived from an EMBL/GenBank/DDBJ whole genome shotgun (WGS) entry which is preliminary data.</text>
</comment>
<protein>
    <submittedName>
        <fullName evidence="1">Uncharacterized protein</fullName>
    </submittedName>
</protein>
<evidence type="ECO:0000313" key="1">
    <source>
        <dbReference type="EMBL" id="MFC3202468.1"/>
    </source>
</evidence>